<name>A0ABQ5N7D0_9CLOT</name>
<gene>
    <name evidence="1" type="ORF">bsdE14_25470</name>
</gene>
<reference evidence="1 2" key="1">
    <citation type="journal article" date="2024" name="Int. J. Syst. Evol. Microbiol.">
        <title>Clostridium omnivorum sp. nov., isolated from anoxic soil under the treatment of reductive soil disinfestation.</title>
        <authorList>
            <person name="Ueki A."/>
            <person name="Tonouchi A."/>
            <person name="Kaku N."/>
            <person name="Honma S."/>
            <person name="Ueki K."/>
        </authorList>
    </citation>
    <scope>NUCLEOTIDE SEQUENCE [LARGE SCALE GENOMIC DNA]</scope>
    <source>
        <strain evidence="1 2">E14</strain>
    </source>
</reference>
<keyword evidence="2" id="KW-1185">Reference proteome</keyword>
<protein>
    <submittedName>
        <fullName evidence="1">Uncharacterized protein</fullName>
    </submittedName>
</protein>
<accession>A0ABQ5N7D0</accession>
<sequence>MDCGYSKSLNRMVIDNSVARYWNEAVYEWEIVDCIEDDYNESSCICGKENIKYLFTIKNRKNGNELFPIGSTCIKKFNREDLDEVTSVSEKLFQLLHAIQKREFISLNAEFFSRKLLKYLYDEGVFKPSKFNGYDGENDYLFMRDMFNKRKEPTENQQAKIKAIIINSIKPYLVEQLEDKIISK</sequence>
<comment type="caution">
    <text evidence="1">The sequence shown here is derived from an EMBL/GenBank/DDBJ whole genome shotgun (WGS) entry which is preliminary data.</text>
</comment>
<dbReference type="EMBL" id="BRXR01000001">
    <property type="protein sequence ID" value="GLC31137.1"/>
    <property type="molecule type" value="Genomic_DNA"/>
</dbReference>
<evidence type="ECO:0000313" key="1">
    <source>
        <dbReference type="EMBL" id="GLC31137.1"/>
    </source>
</evidence>
<dbReference type="Proteomes" id="UP001208567">
    <property type="component" value="Unassembled WGS sequence"/>
</dbReference>
<evidence type="ECO:0000313" key="2">
    <source>
        <dbReference type="Proteomes" id="UP001208567"/>
    </source>
</evidence>
<proteinExistence type="predicted"/>
<organism evidence="1 2">
    <name type="scientific">Clostridium omnivorum</name>
    <dbReference type="NCBI Taxonomy" id="1604902"/>
    <lineage>
        <taxon>Bacteria</taxon>
        <taxon>Bacillati</taxon>
        <taxon>Bacillota</taxon>
        <taxon>Clostridia</taxon>
        <taxon>Eubacteriales</taxon>
        <taxon>Clostridiaceae</taxon>
        <taxon>Clostridium</taxon>
    </lineage>
</organism>
<dbReference type="RefSeq" id="WP_264850415.1">
    <property type="nucleotide sequence ID" value="NZ_BRXR01000001.1"/>
</dbReference>